<dbReference type="CDD" id="cd02440">
    <property type="entry name" value="AdoMet_MTases"/>
    <property type="match status" value="1"/>
</dbReference>
<proteinExistence type="predicted"/>
<dbReference type="RefSeq" id="WP_005764428.1">
    <property type="nucleotide sequence ID" value="NZ_GG704813.1"/>
</dbReference>
<dbReference type="InterPro" id="IPR050723">
    <property type="entry name" value="CFA/CMAS"/>
</dbReference>
<dbReference type="Pfam" id="PF10119">
    <property type="entry name" value="MethyTransf_Reg"/>
    <property type="match status" value="1"/>
</dbReference>
<dbReference type="OrthoDB" id="323463at2"/>
<dbReference type="InterPro" id="IPR029063">
    <property type="entry name" value="SAM-dependent_MTases_sf"/>
</dbReference>
<dbReference type="Gene3D" id="3.40.50.150">
    <property type="entry name" value="Vaccinia Virus protein VP39"/>
    <property type="match status" value="1"/>
</dbReference>
<gene>
    <name evidence="3" type="ORF">HMPREF0621_0964</name>
</gene>
<evidence type="ECO:0000259" key="1">
    <source>
        <dbReference type="Pfam" id="PF10119"/>
    </source>
</evidence>
<accession>C9PPP0</accession>
<keyword evidence="3" id="KW-0808">Transferase</keyword>
<protein>
    <submittedName>
        <fullName evidence="3">Methyltransferase domain protein</fullName>
        <ecNumber evidence="3">2.1.1.-</ecNumber>
    </submittedName>
</protein>
<dbReference type="GO" id="GO:0032259">
    <property type="term" value="P:methylation"/>
    <property type="evidence" value="ECO:0007669"/>
    <property type="project" value="UniProtKB-KW"/>
</dbReference>
<dbReference type="STRING" id="667128.HMPREF0621_0964"/>
<dbReference type="GO" id="GO:0008168">
    <property type="term" value="F:methyltransferase activity"/>
    <property type="evidence" value="ECO:0007669"/>
    <property type="project" value="UniProtKB-KW"/>
</dbReference>
<comment type="caution">
    <text evidence="3">The sequence shown here is derived from an EMBL/GenBank/DDBJ whole genome shotgun (WGS) entry which is preliminary data.</text>
</comment>
<dbReference type="SUPFAM" id="SSF53335">
    <property type="entry name" value="S-adenosyl-L-methionine-dependent methyltransferases"/>
    <property type="match status" value="1"/>
</dbReference>
<name>C9PPP0_9PAST</name>
<reference evidence="3 4" key="1">
    <citation type="submission" date="2009-10" db="EMBL/GenBank/DDBJ databases">
        <authorList>
            <person name="Muzny D."/>
            <person name="Qin X."/>
            <person name="Deng J."/>
            <person name="Jiang H."/>
            <person name="Liu Y."/>
            <person name="Qu J."/>
            <person name="Song X.-Z."/>
            <person name="Zhang L."/>
            <person name="Thornton R."/>
            <person name="Coyle M."/>
            <person name="Francisco L."/>
            <person name="Jackson L."/>
            <person name="Javaid M."/>
            <person name="Korchina V."/>
            <person name="Kovar C."/>
            <person name="Mata R."/>
            <person name="Mathew T."/>
            <person name="Ngo R."/>
            <person name="Nguyen L."/>
            <person name="Nguyen N."/>
            <person name="Okwuonu G."/>
            <person name="Ongeri F."/>
            <person name="Pham C."/>
            <person name="Simmons D."/>
            <person name="Wilczek-Boney K."/>
            <person name="Hale W."/>
            <person name="Jakkamsetti A."/>
            <person name="Pham P."/>
            <person name="Ruth R."/>
            <person name="San Lucas F."/>
            <person name="Warren J."/>
            <person name="Zhang J."/>
            <person name="Zhao Z."/>
            <person name="Zhou C."/>
            <person name="Zhu D."/>
            <person name="Lee S."/>
            <person name="Bess C."/>
            <person name="Blankenburg K."/>
            <person name="Forbes L."/>
            <person name="Fu Q."/>
            <person name="Gubbala S."/>
            <person name="Hirani K."/>
            <person name="Jayaseelan J.C."/>
            <person name="Lara F."/>
            <person name="Munidasa M."/>
            <person name="Palculict T."/>
            <person name="Patil S."/>
            <person name="Pu L.-L."/>
            <person name="Saada N."/>
            <person name="Tang L."/>
            <person name="Weissenberger G."/>
            <person name="Zhu Y."/>
            <person name="Hemphill L."/>
            <person name="Shang Y."/>
            <person name="Youmans B."/>
            <person name="Ayvaz T."/>
            <person name="Ross M."/>
            <person name="Santibanez J."/>
            <person name="Aqrawi P."/>
            <person name="Gross S."/>
            <person name="Joshi V."/>
            <person name="Fowler G."/>
            <person name="Nazareth L."/>
            <person name="Reid J."/>
            <person name="Worley K."/>
            <person name="Petrosino J."/>
            <person name="Highlander S."/>
            <person name="Gibbs R."/>
        </authorList>
    </citation>
    <scope>NUCLEOTIDE SEQUENCE [LARGE SCALE GENOMIC DNA]</scope>
    <source>
        <strain evidence="3 4">ATCC 43325</strain>
    </source>
</reference>
<evidence type="ECO:0000259" key="2">
    <source>
        <dbReference type="Pfam" id="PF13847"/>
    </source>
</evidence>
<dbReference type="InterPro" id="IPR025714">
    <property type="entry name" value="Methyltranfer_dom"/>
</dbReference>
<dbReference type="HOGENOM" id="CLU_037603_0_0_6"/>
<evidence type="ECO:0000313" key="3">
    <source>
        <dbReference type="EMBL" id="EEX50341.1"/>
    </source>
</evidence>
<dbReference type="Pfam" id="PF13847">
    <property type="entry name" value="Methyltransf_31"/>
    <property type="match status" value="1"/>
</dbReference>
<dbReference type="PANTHER" id="PTHR43667:SF2">
    <property type="entry name" value="FATTY ACID C-METHYL TRANSFERASE"/>
    <property type="match status" value="1"/>
</dbReference>
<keyword evidence="4" id="KW-1185">Reference proteome</keyword>
<organism evidence="3 4">
    <name type="scientific">Pasteurella dagmatis ATCC 43325</name>
    <dbReference type="NCBI Taxonomy" id="667128"/>
    <lineage>
        <taxon>Bacteria</taxon>
        <taxon>Pseudomonadati</taxon>
        <taxon>Pseudomonadota</taxon>
        <taxon>Gammaproteobacteria</taxon>
        <taxon>Pasteurellales</taxon>
        <taxon>Pasteurellaceae</taxon>
        <taxon>Pasteurella</taxon>
    </lineage>
</organism>
<dbReference type="AlphaFoldDB" id="C9PPP0"/>
<keyword evidence="3" id="KW-0489">Methyltransferase</keyword>
<dbReference type="EC" id="2.1.1.-" evidence="3"/>
<dbReference type="EMBL" id="ACZR01000011">
    <property type="protein sequence ID" value="EEX50341.1"/>
    <property type="molecule type" value="Genomic_DNA"/>
</dbReference>
<evidence type="ECO:0000313" key="4">
    <source>
        <dbReference type="Proteomes" id="UP000005519"/>
    </source>
</evidence>
<dbReference type="PANTHER" id="PTHR43667">
    <property type="entry name" value="CYCLOPROPANE-FATTY-ACYL-PHOSPHOLIPID SYNTHASE"/>
    <property type="match status" value="1"/>
</dbReference>
<dbReference type="InterPro" id="IPR018773">
    <property type="entry name" value="MeTrfase_reg_dom_prd"/>
</dbReference>
<dbReference type="Proteomes" id="UP000005519">
    <property type="component" value="Unassembled WGS sequence"/>
</dbReference>
<feature type="domain" description="Methyltransferase" evidence="2">
    <location>
        <begin position="44"/>
        <end position="151"/>
    </location>
</feature>
<feature type="domain" description="Methyltransferase regulatory" evidence="1">
    <location>
        <begin position="218"/>
        <end position="302"/>
    </location>
</feature>
<sequence>MENIERIKESYNELPYISKSFVHTLPERQKAILSLLGFQTPEIKGAKVLEIGCGFGGNIISYALANPDTQFTGIDLSEKQIEGGREVVKQLGLTNVELLCQDISCFENQDVKFDYIICHGVFSWVPEFVRDKILQVVKNNLAENGSAIISYNTYPGWKSLEVVRDIMRFRADTFAKYNESFTSLDKLAFGRGAVAFLKEFAIGNPTVKDICQRVDDGDDHYVYHEYHEEYNHPFYLYEFNALLERNGLAHICDATLNKTFPIFENEEIEAKLNQECGNNHVLKEQYYDYLLHSQFRTSIITHLENKEKCNISRDIKVKDLDSLYIRARVQDDNPPELISFLSRFYPKMVNVKAFIDNYVEGDKNAGYAAILTQIYNQKLEFYARDIPVIETEKLKLKPVYAKYFAYHLETAKPVVSLSNFVGNILSLSKHELETILQCDGTKTDQELVDFVMGRINDGEWQVVTENENSNVEALTVVERFIKDIRYFIESHLMNE</sequence>